<evidence type="ECO:0000259" key="6">
    <source>
        <dbReference type="Pfam" id="PF02782"/>
    </source>
</evidence>
<evidence type="ECO:0000259" key="5">
    <source>
        <dbReference type="Pfam" id="PF00370"/>
    </source>
</evidence>
<dbReference type="PANTHER" id="PTHR43095">
    <property type="entry name" value="SUGAR KINASE"/>
    <property type="match status" value="1"/>
</dbReference>
<accession>A0A7K1FPZ4</accession>
<dbReference type="InterPro" id="IPR050406">
    <property type="entry name" value="FGGY_Carb_Kinase"/>
</dbReference>
<keyword evidence="8" id="KW-1185">Reference proteome</keyword>
<dbReference type="InterPro" id="IPR000577">
    <property type="entry name" value="Carb_kinase_FGGY"/>
</dbReference>
<dbReference type="InterPro" id="IPR018484">
    <property type="entry name" value="FGGY_N"/>
</dbReference>
<evidence type="ECO:0000256" key="4">
    <source>
        <dbReference type="RuleBase" id="RU003733"/>
    </source>
</evidence>
<comment type="similarity">
    <text evidence="1 4">Belongs to the FGGY kinase family.</text>
</comment>
<dbReference type="GO" id="GO:0016301">
    <property type="term" value="F:kinase activity"/>
    <property type="evidence" value="ECO:0007669"/>
    <property type="project" value="UniProtKB-KW"/>
</dbReference>
<keyword evidence="3 4" id="KW-0418">Kinase</keyword>
<evidence type="ECO:0000256" key="2">
    <source>
        <dbReference type="ARBA" id="ARBA00022679"/>
    </source>
</evidence>
<evidence type="ECO:0000256" key="1">
    <source>
        <dbReference type="ARBA" id="ARBA00009156"/>
    </source>
</evidence>
<evidence type="ECO:0000313" key="8">
    <source>
        <dbReference type="Proteomes" id="UP000460221"/>
    </source>
</evidence>
<dbReference type="Pfam" id="PF00370">
    <property type="entry name" value="FGGY_N"/>
    <property type="match status" value="1"/>
</dbReference>
<dbReference type="AlphaFoldDB" id="A0A7K1FPZ4"/>
<sequence length="492" mass="51789">MTEYLLGLDAGHTVIKAALFDDRGREVAIGSRPTATFSRHPRWQERDMDVVWESAAGAISDALQASGIDPVLVRGVGISAHGDGLYPVDADGRPVRPALLATDTRALPYISHWAGGAVAEELLAITGQVPAAYTPPATLSWLRDNEPVVFARIDRMLFCKDWLRLQLTGEIATDPTEAAAGLFDVGRREWSPRAAELTGLEGISRILPPVLGSTAVAGEVSPEAAAKTGLVPGTPVVTGSHDVHATALGIGALVPGAVSAIMGTFSINQLVLDHPEPGIRWQARCSVTEQRYLLMSTSPAGATAADWARSVLAQQPGSVGEIVDGALAPGPSADDPLFLPFVYGTQLDPPIGGAFTGLRGWHGPTDMLRAALEGVVFTHRHHLEALREAGPIDTRPVRLAGGGSRNEAWTQLFADATGLAVEVTDATEAGARGAAMLAGVGAGVFSSVDQAADECVTVLRRQDPDPARREVLDERYARFEATMAGLQSAEPR</sequence>
<organism evidence="7 8">
    <name type="scientific">Nakamurella alba</name>
    <dbReference type="NCBI Taxonomy" id="2665158"/>
    <lineage>
        <taxon>Bacteria</taxon>
        <taxon>Bacillati</taxon>
        <taxon>Actinomycetota</taxon>
        <taxon>Actinomycetes</taxon>
        <taxon>Nakamurellales</taxon>
        <taxon>Nakamurellaceae</taxon>
        <taxon>Nakamurella</taxon>
    </lineage>
</organism>
<dbReference type="GO" id="GO:0005975">
    <property type="term" value="P:carbohydrate metabolic process"/>
    <property type="evidence" value="ECO:0007669"/>
    <property type="project" value="InterPro"/>
</dbReference>
<dbReference type="SUPFAM" id="SSF53067">
    <property type="entry name" value="Actin-like ATPase domain"/>
    <property type="match status" value="2"/>
</dbReference>
<reference evidence="7 8" key="1">
    <citation type="submission" date="2019-11" db="EMBL/GenBank/DDBJ databases">
        <authorList>
            <person name="Jiang L.-Q."/>
        </authorList>
    </citation>
    <scope>NUCLEOTIDE SEQUENCE [LARGE SCALE GENOMIC DNA]</scope>
    <source>
        <strain evidence="7 8">YIM 132087</strain>
    </source>
</reference>
<gene>
    <name evidence="7" type="ORF">GIS00_19950</name>
</gene>
<dbReference type="PROSITE" id="PS00445">
    <property type="entry name" value="FGGY_KINASES_2"/>
    <property type="match status" value="1"/>
</dbReference>
<feature type="domain" description="Carbohydrate kinase FGGY N-terminal" evidence="5">
    <location>
        <begin position="4"/>
        <end position="249"/>
    </location>
</feature>
<dbReference type="Pfam" id="PF02782">
    <property type="entry name" value="FGGY_C"/>
    <property type="match status" value="1"/>
</dbReference>
<evidence type="ECO:0000256" key="3">
    <source>
        <dbReference type="ARBA" id="ARBA00022777"/>
    </source>
</evidence>
<comment type="caution">
    <text evidence="7">The sequence shown here is derived from an EMBL/GenBank/DDBJ whole genome shotgun (WGS) entry which is preliminary data.</text>
</comment>
<evidence type="ECO:0000313" key="7">
    <source>
        <dbReference type="EMBL" id="MTD16216.1"/>
    </source>
</evidence>
<protein>
    <submittedName>
        <fullName evidence="7">Carbohydrate kinase</fullName>
    </submittedName>
</protein>
<dbReference type="PANTHER" id="PTHR43095:SF3">
    <property type="entry name" value="L-XYLULOSE_3-KETO-L-GULONATE KINASE"/>
    <property type="match status" value="1"/>
</dbReference>
<dbReference type="RefSeq" id="WP_154770159.1">
    <property type="nucleotide sequence ID" value="NZ_WLYK01000008.1"/>
</dbReference>
<proteinExistence type="inferred from homology"/>
<dbReference type="Gene3D" id="3.30.420.40">
    <property type="match status" value="2"/>
</dbReference>
<keyword evidence="2 4" id="KW-0808">Transferase</keyword>
<name>A0A7K1FPZ4_9ACTN</name>
<dbReference type="InterPro" id="IPR018485">
    <property type="entry name" value="FGGY_C"/>
</dbReference>
<dbReference type="Proteomes" id="UP000460221">
    <property type="component" value="Unassembled WGS sequence"/>
</dbReference>
<dbReference type="GO" id="GO:0016773">
    <property type="term" value="F:phosphotransferase activity, alcohol group as acceptor"/>
    <property type="evidence" value="ECO:0007669"/>
    <property type="project" value="InterPro"/>
</dbReference>
<feature type="domain" description="Carbohydrate kinase FGGY C-terminal" evidence="6">
    <location>
        <begin position="277"/>
        <end position="441"/>
    </location>
</feature>
<dbReference type="PIRSF" id="PIRSF000538">
    <property type="entry name" value="GlpK"/>
    <property type="match status" value="1"/>
</dbReference>
<dbReference type="EMBL" id="WLYK01000008">
    <property type="protein sequence ID" value="MTD16216.1"/>
    <property type="molecule type" value="Genomic_DNA"/>
</dbReference>
<dbReference type="InterPro" id="IPR043129">
    <property type="entry name" value="ATPase_NBD"/>
</dbReference>
<dbReference type="CDD" id="cd07802">
    <property type="entry name" value="ASKHA_NBD_FGGY_EcLyxK-like"/>
    <property type="match status" value="1"/>
</dbReference>
<dbReference type="InterPro" id="IPR018483">
    <property type="entry name" value="Carb_kinase_FGGY_CS"/>
</dbReference>